<keyword evidence="1" id="KW-1133">Transmembrane helix</keyword>
<name>B1X384_CROS5</name>
<keyword evidence="3" id="KW-1185">Reference proteome</keyword>
<dbReference type="RefSeq" id="WP_009547734.1">
    <property type="nucleotide sequence ID" value="NC_010539.1"/>
</dbReference>
<proteinExistence type="predicted"/>
<accession>B1X384</accession>
<reference evidence="2 3" key="1">
    <citation type="journal article" date="2008" name="Proc. Natl. Acad. Sci. U.S.A.">
        <title>The genome of Cyanothece 51142, a unicellular diazotrophic cyanobacterium important in the marine nitrogen cycle.</title>
        <authorList>
            <person name="Welsh E.A."/>
            <person name="Liberton M."/>
            <person name="Stoeckel J."/>
            <person name="Loh T."/>
            <person name="Elvitigala T."/>
            <person name="Wang C."/>
            <person name="Wollam A."/>
            <person name="Fulton R.S."/>
            <person name="Clifton S.W."/>
            <person name="Jacobs J.M."/>
            <person name="Aurora R."/>
            <person name="Ghosh B.K."/>
            <person name="Sherman L.A."/>
            <person name="Smith R.D."/>
            <person name="Wilson R.K."/>
            <person name="Pakrasi H.B."/>
        </authorList>
    </citation>
    <scope>NUCLEOTIDE SEQUENCE [LARGE SCALE GENOMIC DNA]</scope>
    <source>
        <strain evidence="3">ATCC 51142 / BH68</strain>
        <plasmid evidence="3">A</plasmid>
    </source>
</reference>
<dbReference type="AlphaFoldDB" id="B1X384"/>
<dbReference type="HOGENOM" id="CLU_1432378_0_0_3"/>
<geneLocation type="plasmid" evidence="2 3">
    <name>A</name>
</geneLocation>
<dbReference type="EMBL" id="CP000808">
    <property type="protein sequence ID" value="ACB54595.1"/>
    <property type="molecule type" value="Genomic_DNA"/>
</dbReference>
<evidence type="ECO:0000256" key="1">
    <source>
        <dbReference type="SAM" id="Phobius"/>
    </source>
</evidence>
<dbReference type="KEGG" id="cyt:cce_5249"/>
<keyword evidence="1" id="KW-0472">Membrane</keyword>
<evidence type="ECO:0000313" key="2">
    <source>
        <dbReference type="EMBL" id="ACB54595.1"/>
    </source>
</evidence>
<keyword evidence="1" id="KW-0812">Transmembrane</keyword>
<evidence type="ECO:0000313" key="3">
    <source>
        <dbReference type="Proteomes" id="UP000001203"/>
    </source>
</evidence>
<feature type="transmembrane region" description="Helical" evidence="1">
    <location>
        <begin position="7"/>
        <end position="26"/>
    </location>
</feature>
<gene>
    <name evidence="2" type="ordered locus">cce_5249</name>
</gene>
<organism evidence="2 3">
    <name type="scientific">Crocosphaera subtropica (strain ATCC 51142 / BH68)</name>
    <name type="common">Cyanothece sp. (strain ATCC 51142)</name>
    <dbReference type="NCBI Taxonomy" id="43989"/>
    <lineage>
        <taxon>Bacteria</taxon>
        <taxon>Bacillati</taxon>
        <taxon>Cyanobacteriota</taxon>
        <taxon>Cyanophyceae</taxon>
        <taxon>Oscillatoriophycideae</taxon>
        <taxon>Chroococcales</taxon>
        <taxon>Aphanothecaceae</taxon>
        <taxon>Crocosphaera</taxon>
        <taxon>Crocosphaera subtropica</taxon>
    </lineage>
</organism>
<sequence>MNKLRNCLLHYSGYIIGIHILFISPVESANISTSLDFSSDIQISLLRQQNTKTIESQLGWKGFFSLYRMFPDRPDNYDEEFPYSIVYLEPIGNSLNIYNSYVKKPLGQLAGCNTHYCDRAKASLIGRLNFKEQGNQWIVTEASGQTRILFDNARCEIYRKSKTLICKGFYKVENYPMTPVPAIYKFVNDGSTPF</sequence>
<keyword evidence="2" id="KW-0614">Plasmid</keyword>
<protein>
    <submittedName>
        <fullName evidence="2">Uncharacterized protein</fullName>
    </submittedName>
</protein>
<dbReference type="Proteomes" id="UP000001203">
    <property type="component" value="Plasmid A"/>
</dbReference>